<dbReference type="PROSITE" id="PS51257">
    <property type="entry name" value="PROKAR_LIPOPROTEIN"/>
    <property type="match status" value="1"/>
</dbReference>
<reference evidence="1 2" key="1">
    <citation type="submission" date="2016-07" db="EMBL/GenBank/DDBJ databases">
        <title>Draft genome sequence of Prauserella muralis DSM 45305, isolated from a mould-covered wall in an indoor environment.</title>
        <authorList>
            <person name="Ruckert C."/>
            <person name="Albersmeier A."/>
            <person name="Jiang C.-L."/>
            <person name="Jiang Y."/>
            <person name="Kalinowski J."/>
            <person name="Schneider O."/>
            <person name="Winkler A."/>
            <person name="Zotchev S.B."/>
        </authorList>
    </citation>
    <scope>NUCLEOTIDE SEQUENCE [LARGE SCALE GENOMIC DNA]</scope>
    <source>
        <strain evidence="1 2">DSM 45305</strain>
    </source>
</reference>
<evidence type="ECO:0000313" key="2">
    <source>
        <dbReference type="Proteomes" id="UP000249915"/>
    </source>
</evidence>
<dbReference type="Proteomes" id="UP000249915">
    <property type="component" value="Unassembled WGS sequence"/>
</dbReference>
<name>A0A2V4BKQ5_9PSEU</name>
<organism evidence="1 2">
    <name type="scientific">Prauserella muralis</name>
    <dbReference type="NCBI Taxonomy" id="588067"/>
    <lineage>
        <taxon>Bacteria</taxon>
        <taxon>Bacillati</taxon>
        <taxon>Actinomycetota</taxon>
        <taxon>Actinomycetes</taxon>
        <taxon>Pseudonocardiales</taxon>
        <taxon>Pseudonocardiaceae</taxon>
        <taxon>Prauserella</taxon>
    </lineage>
</organism>
<evidence type="ECO:0000313" key="1">
    <source>
        <dbReference type="EMBL" id="PXY31193.1"/>
    </source>
</evidence>
<proteinExistence type="predicted"/>
<sequence>MRPRMTVLAAVTMALGLGLAGCGQGRGMDGADGPVAPGAQPQARDDGPGMTAQEVRREDATVAWADDYCGAVSELVQSFSTMPDIDPSTPQRASSTSSRLLGVMVKGLDRTLRQLDGLGPAPVAEGEAIKADAVSTYTGIRDRALGAKQQLDAAVDEEQSRAAISAVRTPLEDIGRINLLNGFDTVPALKKAAAKAPSCRQLTTDSGAPRFDPGTAGG</sequence>
<accession>A0A2V4BKQ5</accession>
<gene>
    <name evidence="1" type="ORF">BAY60_01925</name>
</gene>
<comment type="caution">
    <text evidence="1">The sequence shown here is derived from an EMBL/GenBank/DDBJ whole genome shotgun (WGS) entry which is preliminary data.</text>
</comment>
<keyword evidence="2" id="KW-1185">Reference proteome</keyword>
<dbReference type="AlphaFoldDB" id="A0A2V4BKQ5"/>
<dbReference type="EMBL" id="MASW01000001">
    <property type="protein sequence ID" value="PXY31193.1"/>
    <property type="molecule type" value="Genomic_DNA"/>
</dbReference>
<protein>
    <submittedName>
        <fullName evidence="1">Uncharacterized protein</fullName>
    </submittedName>
</protein>